<protein>
    <submittedName>
        <fullName evidence="2">Uncharacterized protein</fullName>
    </submittedName>
</protein>
<feature type="region of interest" description="Disordered" evidence="1">
    <location>
        <begin position="94"/>
        <end position="167"/>
    </location>
</feature>
<name>A0A135TE37_9PEZI</name>
<evidence type="ECO:0000313" key="3">
    <source>
        <dbReference type="Proteomes" id="UP000070121"/>
    </source>
</evidence>
<feature type="compositionally biased region" description="Polar residues" evidence="1">
    <location>
        <begin position="185"/>
        <end position="206"/>
    </location>
</feature>
<reference evidence="2 3" key="1">
    <citation type="submission" date="2014-02" db="EMBL/GenBank/DDBJ databases">
        <title>The genome sequence of Colletotrichum salicis CBS 607.94.</title>
        <authorList>
            <person name="Baroncelli R."/>
            <person name="Thon M.R."/>
        </authorList>
    </citation>
    <scope>NUCLEOTIDE SEQUENCE [LARGE SCALE GENOMIC DNA]</scope>
    <source>
        <strain evidence="2 3">CBS 607.94</strain>
    </source>
</reference>
<feature type="compositionally biased region" description="Low complexity" evidence="1">
    <location>
        <begin position="221"/>
        <end position="239"/>
    </location>
</feature>
<gene>
    <name evidence="2" type="ORF">CSAL01_08871</name>
</gene>
<dbReference type="EMBL" id="JFFI01002009">
    <property type="protein sequence ID" value="KXH46406.1"/>
    <property type="molecule type" value="Genomic_DNA"/>
</dbReference>
<evidence type="ECO:0000313" key="2">
    <source>
        <dbReference type="EMBL" id="KXH46406.1"/>
    </source>
</evidence>
<keyword evidence="3" id="KW-1185">Reference proteome</keyword>
<feature type="region of interest" description="Disordered" evidence="1">
    <location>
        <begin position="1"/>
        <end position="77"/>
    </location>
</feature>
<evidence type="ECO:0000256" key="1">
    <source>
        <dbReference type="SAM" id="MobiDB-lite"/>
    </source>
</evidence>
<feature type="compositionally biased region" description="Polar residues" evidence="1">
    <location>
        <begin position="1"/>
        <end position="13"/>
    </location>
</feature>
<dbReference type="Proteomes" id="UP000070121">
    <property type="component" value="Unassembled WGS sequence"/>
</dbReference>
<sequence length="284" mass="32077">MKRSRPPSSSSDALNYGPDDGRRSRTEDGRDIDAAKRPKTNDVLDGTLSMHPDDERPTQSLSTEHTISGRDFVQFNDDERNMEIRKLEEKLSMLKRSSDRDVQDINQAPYLPAGLDLDNPKLSFYTESQRAPPRHPSRSIDGADWSESRPDHTGSYGHDHRNNTHRDTQRPIAAQLSVQEGGYHQTPSTRSFQGTSSGRYNANRANHTQKKPHDRTSQGEARSAPPHAPVAAAADSRPSQYLSNGGQKRNKVYHDTDIRRHKPPFRGKVKMTSEEWTRNQITTS</sequence>
<feature type="region of interest" description="Disordered" evidence="1">
    <location>
        <begin position="180"/>
        <end position="284"/>
    </location>
</feature>
<proteinExistence type="predicted"/>
<feature type="compositionally biased region" description="Basic and acidic residues" evidence="1">
    <location>
        <begin position="146"/>
        <end position="167"/>
    </location>
</feature>
<feature type="compositionally biased region" description="Basic and acidic residues" evidence="1">
    <location>
        <begin position="94"/>
        <end position="103"/>
    </location>
</feature>
<comment type="caution">
    <text evidence="2">The sequence shown here is derived from an EMBL/GenBank/DDBJ whole genome shotgun (WGS) entry which is preliminary data.</text>
</comment>
<feature type="compositionally biased region" description="Basic residues" evidence="1">
    <location>
        <begin position="259"/>
        <end position="269"/>
    </location>
</feature>
<accession>A0A135TE37</accession>
<dbReference type="AlphaFoldDB" id="A0A135TE37"/>
<feature type="compositionally biased region" description="Basic and acidic residues" evidence="1">
    <location>
        <begin position="19"/>
        <end position="42"/>
    </location>
</feature>
<organism evidence="2 3">
    <name type="scientific">Colletotrichum salicis</name>
    <dbReference type="NCBI Taxonomy" id="1209931"/>
    <lineage>
        <taxon>Eukaryota</taxon>
        <taxon>Fungi</taxon>
        <taxon>Dikarya</taxon>
        <taxon>Ascomycota</taxon>
        <taxon>Pezizomycotina</taxon>
        <taxon>Sordariomycetes</taxon>
        <taxon>Hypocreomycetidae</taxon>
        <taxon>Glomerellales</taxon>
        <taxon>Glomerellaceae</taxon>
        <taxon>Colletotrichum</taxon>
        <taxon>Colletotrichum acutatum species complex</taxon>
    </lineage>
</organism>